<dbReference type="Pfam" id="PF01485">
    <property type="entry name" value="IBR"/>
    <property type="match status" value="1"/>
</dbReference>
<accession>A0AAN6VJJ9</accession>
<evidence type="ECO:0000256" key="5">
    <source>
        <dbReference type="SAM" id="MobiDB-lite"/>
    </source>
</evidence>
<dbReference type="Gene3D" id="1.20.120.1750">
    <property type="match status" value="1"/>
</dbReference>
<proteinExistence type="predicted"/>
<evidence type="ECO:0000256" key="3">
    <source>
        <dbReference type="ARBA" id="ARBA00022786"/>
    </source>
</evidence>
<dbReference type="EMBL" id="MU856974">
    <property type="protein sequence ID" value="KAK4152444.1"/>
    <property type="molecule type" value="Genomic_DNA"/>
</dbReference>
<feature type="domain" description="IBR" evidence="6">
    <location>
        <begin position="102"/>
        <end position="145"/>
    </location>
</feature>
<protein>
    <recommendedName>
        <fullName evidence="6">IBR domain-containing protein</fullName>
    </recommendedName>
</protein>
<evidence type="ECO:0000259" key="6">
    <source>
        <dbReference type="Pfam" id="PF01485"/>
    </source>
</evidence>
<keyword evidence="3" id="KW-0833">Ubl conjugation pathway</keyword>
<name>A0AAN6VJJ9_9PEZI</name>
<organism evidence="7 8">
    <name type="scientific">Chaetomidium leptoderma</name>
    <dbReference type="NCBI Taxonomy" id="669021"/>
    <lineage>
        <taxon>Eukaryota</taxon>
        <taxon>Fungi</taxon>
        <taxon>Dikarya</taxon>
        <taxon>Ascomycota</taxon>
        <taxon>Pezizomycotina</taxon>
        <taxon>Sordariomycetes</taxon>
        <taxon>Sordariomycetidae</taxon>
        <taxon>Sordariales</taxon>
        <taxon>Chaetomiaceae</taxon>
        <taxon>Chaetomidium</taxon>
    </lineage>
</organism>
<dbReference type="Proteomes" id="UP001302745">
    <property type="component" value="Unassembled WGS sequence"/>
</dbReference>
<dbReference type="AlphaFoldDB" id="A0AAN6VJJ9"/>
<reference evidence="7" key="2">
    <citation type="submission" date="2023-05" db="EMBL/GenBank/DDBJ databases">
        <authorList>
            <consortium name="Lawrence Berkeley National Laboratory"/>
            <person name="Steindorff A."/>
            <person name="Hensen N."/>
            <person name="Bonometti L."/>
            <person name="Westerberg I."/>
            <person name="Brannstrom I.O."/>
            <person name="Guillou S."/>
            <person name="Cros-Aarteil S."/>
            <person name="Calhoun S."/>
            <person name="Haridas S."/>
            <person name="Kuo A."/>
            <person name="Mondo S."/>
            <person name="Pangilinan J."/>
            <person name="Riley R."/>
            <person name="Labutti K."/>
            <person name="Andreopoulos B."/>
            <person name="Lipzen A."/>
            <person name="Chen C."/>
            <person name="Yanf M."/>
            <person name="Daum C."/>
            <person name="Ng V."/>
            <person name="Clum A."/>
            <person name="Ohm R."/>
            <person name="Martin F."/>
            <person name="Silar P."/>
            <person name="Natvig D."/>
            <person name="Lalanne C."/>
            <person name="Gautier V."/>
            <person name="Ament-Velasquez S.L."/>
            <person name="Kruys A."/>
            <person name="Hutchinson M.I."/>
            <person name="Powell A.J."/>
            <person name="Barry K."/>
            <person name="Miller A.N."/>
            <person name="Grigoriev I.V."/>
            <person name="Debuchy R."/>
            <person name="Gladieux P."/>
            <person name="Thoren M.H."/>
            <person name="Johannesson H."/>
        </authorList>
    </citation>
    <scope>NUCLEOTIDE SEQUENCE</scope>
    <source>
        <strain evidence="7">CBS 538.74</strain>
    </source>
</reference>
<keyword evidence="1" id="KW-0479">Metal-binding</keyword>
<keyword evidence="2" id="KW-0863">Zinc-finger</keyword>
<dbReference type="CDD" id="cd22584">
    <property type="entry name" value="Rcat_RBR_unk"/>
    <property type="match status" value="1"/>
</dbReference>
<gene>
    <name evidence="7" type="ORF">C8A00DRAFT_44498</name>
</gene>
<keyword evidence="8" id="KW-1185">Reference proteome</keyword>
<sequence>MSGESHQCAACFDDVVIGGGGVHPICHNLHTWCLACIKTSIATAVRNISDASCMPPRCCGDTILPMERISNTREHPAQAVDRVRAVQNVHGVFISRSIIRMAMNSKTDLYQFCQRCHRLVTRSEGCNHIRCLCGHHFCILCGNEWPTARDEAGSLQGLCHPFYGDADKHVLRVPAEIQARLDEEDNKAPPALANKDAQGNLCRHPRDMLYRLRLRREFSIEERKEARCELCARLFKAFLLQCQVCRTLLCLDCLDQSKDGPSNGKGNAGSGLAIGGGESSTAS</sequence>
<dbReference type="InterPro" id="IPR002867">
    <property type="entry name" value="IBR_dom"/>
</dbReference>
<evidence type="ECO:0000256" key="2">
    <source>
        <dbReference type="ARBA" id="ARBA00022771"/>
    </source>
</evidence>
<dbReference type="GO" id="GO:0008270">
    <property type="term" value="F:zinc ion binding"/>
    <property type="evidence" value="ECO:0007669"/>
    <property type="project" value="UniProtKB-KW"/>
</dbReference>
<evidence type="ECO:0000313" key="8">
    <source>
        <dbReference type="Proteomes" id="UP001302745"/>
    </source>
</evidence>
<evidence type="ECO:0000313" key="7">
    <source>
        <dbReference type="EMBL" id="KAK4152444.1"/>
    </source>
</evidence>
<feature type="region of interest" description="Disordered" evidence="5">
    <location>
        <begin position="260"/>
        <end position="283"/>
    </location>
</feature>
<dbReference type="SUPFAM" id="SSF57850">
    <property type="entry name" value="RING/U-box"/>
    <property type="match status" value="1"/>
</dbReference>
<comment type="caution">
    <text evidence="7">The sequence shown here is derived from an EMBL/GenBank/DDBJ whole genome shotgun (WGS) entry which is preliminary data.</text>
</comment>
<feature type="compositionally biased region" description="Gly residues" evidence="5">
    <location>
        <begin position="266"/>
        <end position="283"/>
    </location>
</feature>
<evidence type="ECO:0000256" key="1">
    <source>
        <dbReference type="ARBA" id="ARBA00022723"/>
    </source>
</evidence>
<keyword evidence="4" id="KW-0862">Zinc</keyword>
<reference evidence="7" key="1">
    <citation type="journal article" date="2023" name="Mol. Phylogenet. Evol.">
        <title>Genome-scale phylogeny and comparative genomics of the fungal order Sordariales.</title>
        <authorList>
            <person name="Hensen N."/>
            <person name="Bonometti L."/>
            <person name="Westerberg I."/>
            <person name="Brannstrom I.O."/>
            <person name="Guillou S."/>
            <person name="Cros-Aarteil S."/>
            <person name="Calhoun S."/>
            <person name="Haridas S."/>
            <person name="Kuo A."/>
            <person name="Mondo S."/>
            <person name="Pangilinan J."/>
            <person name="Riley R."/>
            <person name="LaButti K."/>
            <person name="Andreopoulos B."/>
            <person name="Lipzen A."/>
            <person name="Chen C."/>
            <person name="Yan M."/>
            <person name="Daum C."/>
            <person name="Ng V."/>
            <person name="Clum A."/>
            <person name="Steindorff A."/>
            <person name="Ohm R.A."/>
            <person name="Martin F."/>
            <person name="Silar P."/>
            <person name="Natvig D.O."/>
            <person name="Lalanne C."/>
            <person name="Gautier V."/>
            <person name="Ament-Velasquez S.L."/>
            <person name="Kruys A."/>
            <person name="Hutchinson M.I."/>
            <person name="Powell A.J."/>
            <person name="Barry K."/>
            <person name="Miller A.N."/>
            <person name="Grigoriev I.V."/>
            <person name="Debuchy R."/>
            <person name="Gladieux P."/>
            <person name="Hiltunen Thoren M."/>
            <person name="Johannesson H."/>
        </authorList>
    </citation>
    <scope>NUCLEOTIDE SEQUENCE</scope>
    <source>
        <strain evidence="7">CBS 538.74</strain>
    </source>
</reference>
<evidence type="ECO:0000256" key="4">
    <source>
        <dbReference type="ARBA" id="ARBA00022833"/>
    </source>
</evidence>